<dbReference type="InterPro" id="IPR050776">
    <property type="entry name" value="Ank_Repeat/CDKN_Inhibitor"/>
</dbReference>
<reference evidence="4" key="1">
    <citation type="submission" date="2023-03" db="EMBL/GenBank/DDBJ databases">
        <title>Electrophorus voltai genome.</title>
        <authorList>
            <person name="Bian C."/>
        </authorList>
    </citation>
    <scope>NUCLEOTIDE SEQUENCE</scope>
    <source>
        <strain evidence="4">CB-2022</strain>
        <tissue evidence="4">Muscle</tissue>
    </source>
</reference>
<dbReference type="InterPro" id="IPR002110">
    <property type="entry name" value="Ankyrin_rpt"/>
</dbReference>
<evidence type="ECO:0008006" key="6">
    <source>
        <dbReference type="Google" id="ProtNLM"/>
    </source>
</evidence>
<feature type="repeat" description="ANK" evidence="3">
    <location>
        <begin position="88"/>
        <end position="120"/>
    </location>
</feature>
<dbReference type="InterPro" id="IPR036397">
    <property type="entry name" value="RNaseH_sf"/>
</dbReference>
<evidence type="ECO:0000313" key="5">
    <source>
        <dbReference type="Proteomes" id="UP001239994"/>
    </source>
</evidence>
<evidence type="ECO:0000256" key="2">
    <source>
        <dbReference type="ARBA" id="ARBA00023043"/>
    </source>
</evidence>
<accession>A0AAD8YY92</accession>
<keyword evidence="1" id="KW-0677">Repeat</keyword>
<dbReference type="AlphaFoldDB" id="A0AAD8YY92"/>
<evidence type="ECO:0000313" key="4">
    <source>
        <dbReference type="EMBL" id="KAK1789175.1"/>
    </source>
</evidence>
<organism evidence="4 5">
    <name type="scientific">Electrophorus voltai</name>
    <dbReference type="NCBI Taxonomy" id="2609070"/>
    <lineage>
        <taxon>Eukaryota</taxon>
        <taxon>Metazoa</taxon>
        <taxon>Chordata</taxon>
        <taxon>Craniata</taxon>
        <taxon>Vertebrata</taxon>
        <taxon>Euteleostomi</taxon>
        <taxon>Actinopterygii</taxon>
        <taxon>Neopterygii</taxon>
        <taxon>Teleostei</taxon>
        <taxon>Ostariophysi</taxon>
        <taxon>Gymnotiformes</taxon>
        <taxon>Gymnotoidei</taxon>
        <taxon>Gymnotidae</taxon>
        <taxon>Electrophorus</taxon>
    </lineage>
</organism>
<feature type="non-terminal residue" evidence="4">
    <location>
        <position position="1"/>
    </location>
</feature>
<dbReference type="SMART" id="SM00248">
    <property type="entry name" value="ANK"/>
    <property type="match status" value="2"/>
</dbReference>
<dbReference type="Gene3D" id="1.25.40.20">
    <property type="entry name" value="Ankyrin repeat-containing domain"/>
    <property type="match status" value="1"/>
</dbReference>
<dbReference type="InterPro" id="IPR036770">
    <property type="entry name" value="Ankyrin_rpt-contain_sf"/>
</dbReference>
<protein>
    <recommendedName>
        <fullName evidence="6">Ankyrin repeat domain 10b</fullName>
    </recommendedName>
</protein>
<evidence type="ECO:0000256" key="1">
    <source>
        <dbReference type="ARBA" id="ARBA00022737"/>
    </source>
</evidence>
<gene>
    <name evidence="4" type="ORF">P4O66_015122</name>
</gene>
<dbReference type="PANTHER" id="PTHR24201:SF12">
    <property type="entry name" value="ANKYRIN REPEAT DOMAIN 10"/>
    <property type="match status" value="1"/>
</dbReference>
<evidence type="ECO:0000256" key="3">
    <source>
        <dbReference type="PROSITE-ProRule" id="PRU00023"/>
    </source>
</evidence>
<dbReference type="Gene3D" id="3.30.420.10">
    <property type="entry name" value="Ribonuclease H-like superfamily/Ribonuclease H"/>
    <property type="match status" value="1"/>
</dbReference>
<dbReference type="PANTHER" id="PTHR24201">
    <property type="entry name" value="ANK_REP_REGION DOMAIN-CONTAINING PROTEIN"/>
    <property type="match status" value="1"/>
</dbReference>
<feature type="repeat" description="ANK" evidence="3">
    <location>
        <begin position="121"/>
        <end position="153"/>
    </location>
</feature>
<dbReference type="PROSITE" id="PS50297">
    <property type="entry name" value="ANK_REP_REGION"/>
    <property type="match status" value="2"/>
</dbReference>
<name>A0AAD8YY92_9TELE</name>
<dbReference type="SUPFAM" id="SSF48403">
    <property type="entry name" value="Ankyrin repeat"/>
    <property type="match status" value="1"/>
</dbReference>
<dbReference type="Pfam" id="PF13637">
    <property type="entry name" value="Ank_4"/>
    <property type="match status" value="1"/>
</dbReference>
<keyword evidence="5" id="KW-1185">Reference proteome</keyword>
<comment type="caution">
    <text evidence="4">The sequence shown here is derived from an EMBL/GenBank/DDBJ whole genome shotgun (WGS) entry which is preliminary data.</text>
</comment>
<dbReference type="Proteomes" id="UP001239994">
    <property type="component" value="Unassembled WGS sequence"/>
</dbReference>
<sequence>PGRLAVVNGTMNSAVYQKILKENVQPSVRDLKLKRTWVLQQDDDPKHTSKSTSEWLKQNEDLSGLVKLECVMQLIQVGCSVNSITSRFAQTPAHIAAFGGHPQCLLWLLQAGADINRQDYVGETPIHKAARAGSIECINTLLVQGAKADLKNASGLTAADLAHAQGFHQCAQLLSNTQNHQLSRLNGFVTSDSVLNGGRQLSQGRGFLNGVPSRKRSLDFIEPNHFKKARTNGLDLQIKMMNGMNGSGGEDLMETMHMELGPILSTTAPGITLSVFRQSEQPMAHVEQTQGSGNGNAALMPEAAKMDVSLVLDNLGNGLHFSHHNGFGDTAENIEDTSRPLECQKSVSAEDQYDHSPFTAMHLFHGS</sequence>
<keyword evidence="2 3" id="KW-0040">ANK repeat</keyword>
<dbReference type="EMBL" id="JAROKS010000022">
    <property type="protein sequence ID" value="KAK1789175.1"/>
    <property type="molecule type" value="Genomic_DNA"/>
</dbReference>
<dbReference type="GO" id="GO:0003676">
    <property type="term" value="F:nucleic acid binding"/>
    <property type="evidence" value="ECO:0007669"/>
    <property type="project" value="InterPro"/>
</dbReference>
<proteinExistence type="predicted"/>
<dbReference type="PROSITE" id="PS50088">
    <property type="entry name" value="ANK_REPEAT"/>
    <property type="match status" value="2"/>
</dbReference>